<evidence type="ECO:0000313" key="2">
    <source>
        <dbReference type="Proteomes" id="UP001164539"/>
    </source>
</evidence>
<dbReference type="EMBL" id="CM051395">
    <property type="protein sequence ID" value="KAJ4726112.1"/>
    <property type="molecule type" value="Genomic_DNA"/>
</dbReference>
<name>A0ACC1YQS5_MELAZ</name>
<accession>A0ACC1YQS5</accession>
<proteinExistence type="predicted"/>
<gene>
    <name evidence="1" type="ORF">OWV82_004872</name>
</gene>
<sequence>MVSKKRRLKPIFTVADNMDMFSKLPNDLICIIISSLPFKEAAKTSILSGRWRHIWHATKKIELLESFFVRPGENEEIKELHRRQFINFVHQWIGNYDALIVNTFRLEFSRPGNFVEDLHNCITFAISHNVKELALDFHDPMWQETDLQNHPAVLNLPDHVYSHNDLESLELFSCNFGVSKFSNFIALKQLSLGWIELSLPSIRDLLQHCPLLESLRLKKCWNIEELEITVPNLRLKRLVIDKCDFIRDWFQIEAPNLRFFKYSGSLGRFVFDKHDFLAEAELDFALELEFDEDGELLYELLQQLEHVKVLTVCSYLLQVVPHVEEPLGTTIPLNVDHLILNTVMHSNEYFGINFMLNSCPYLTTLTINIGPGTVFPDYTPPMQFNPNECWTRNFVVYSCILTSLKVVNVKGFKGRTIEAYFLRYLILFGHAMEEMNIYLSNEVDANGGNREVYMQRAQLVQQFRRCSRHLRISIC</sequence>
<dbReference type="Proteomes" id="UP001164539">
    <property type="component" value="Chromosome 2"/>
</dbReference>
<comment type="caution">
    <text evidence="1">The sequence shown here is derived from an EMBL/GenBank/DDBJ whole genome shotgun (WGS) entry which is preliminary data.</text>
</comment>
<protein>
    <submittedName>
        <fullName evidence="1">F-box protein</fullName>
    </submittedName>
</protein>
<evidence type="ECO:0000313" key="1">
    <source>
        <dbReference type="EMBL" id="KAJ4726112.1"/>
    </source>
</evidence>
<organism evidence="1 2">
    <name type="scientific">Melia azedarach</name>
    <name type="common">Chinaberry tree</name>
    <dbReference type="NCBI Taxonomy" id="155640"/>
    <lineage>
        <taxon>Eukaryota</taxon>
        <taxon>Viridiplantae</taxon>
        <taxon>Streptophyta</taxon>
        <taxon>Embryophyta</taxon>
        <taxon>Tracheophyta</taxon>
        <taxon>Spermatophyta</taxon>
        <taxon>Magnoliopsida</taxon>
        <taxon>eudicotyledons</taxon>
        <taxon>Gunneridae</taxon>
        <taxon>Pentapetalae</taxon>
        <taxon>rosids</taxon>
        <taxon>malvids</taxon>
        <taxon>Sapindales</taxon>
        <taxon>Meliaceae</taxon>
        <taxon>Melia</taxon>
    </lineage>
</organism>
<keyword evidence="2" id="KW-1185">Reference proteome</keyword>
<reference evidence="1 2" key="1">
    <citation type="journal article" date="2023" name="Science">
        <title>Complex scaffold remodeling in plant triterpene biosynthesis.</title>
        <authorList>
            <person name="De La Pena R."/>
            <person name="Hodgson H."/>
            <person name="Liu J.C."/>
            <person name="Stephenson M.J."/>
            <person name="Martin A.C."/>
            <person name="Owen C."/>
            <person name="Harkess A."/>
            <person name="Leebens-Mack J."/>
            <person name="Jimenez L.E."/>
            <person name="Osbourn A."/>
            <person name="Sattely E.S."/>
        </authorList>
    </citation>
    <scope>NUCLEOTIDE SEQUENCE [LARGE SCALE GENOMIC DNA]</scope>
    <source>
        <strain evidence="2">cv. JPN11</strain>
        <tissue evidence="1">Leaf</tissue>
    </source>
</reference>